<evidence type="ECO:0000256" key="1">
    <source>
        <dbReference type="SAM" id="SignalP"/>
    </source>
</evidence>
<name>A0ABQ6BQG5_9CAUL</name>
<dbReference type="Pfam" id="PF13472">
    <property type="entry name" value="Lipase_GDSL_2"/>
    <property type="match status" value="1"/>
</dbReference>
<comment type="caution">
    <text evidence="3">The sequence shown here is derived from an EMBL/GenBank/DDBJ whole genome shotgun (WGS) entry which is preliminary data.</text>
</comment>
<dbReference type="RefSeq" id="WP_284223633.1">
    <property type="nucleotide sequence ID" value="NZ_BSOY01000102.1"/>
</dbReference>
<dbReference type="Gene3D" id="2.60.120.1360">
    <property type="match status" value="1"/>
</dbReference>
<feature type="signal peptide" evidence="1">
    <location>
        <begin position="1"/>
        <end position="19"/>
    </location>
</feature>
<organism evidence="3 4">
    <name type="scientific">Brevundimonas denitrificans</name>
    <dbReference type="NCBI Taxonomy" id="1443434"/>
    <lineage>
        <taxon>Bacteria</taxon>
        <taxon>Pseudomonadati</taxon>
        <taxon>Pseudomonadota</taxon>
        <taxon>Alphaproteobacteria</taxon>
        <taxon>Caulobacterales</taxon>
        <taxon>Caulobacteraceae</taxon>
        <taxon>Brevundimonas</taxon>
    </lineage>
</organism>
<evidence type="ECO:0000259" key="2">
    <source>
        <dbReference type="Pfam" id="PF13472"/>
    </source>
</evidence>
<feature type="domain" description="SGNH hydrolase-type esterase" evidence="2">
    <location>
        <begin position="231"/>
        <end position="390"/>
    </location>
</feature>
<feature type="chain" id="PRO_5046187567" description="SGNH hydrolase-type esterase domain-containing protein" evidence="1">
    <location>
        <begin position="20"/>
        <end position="415"/>
    </location>
</feature>
<dbReference type="Gene3D" id="3.40.50.1110">
    <property type="entry name" value="SGNH hydrolase"/>
    <property type="match status" value="1"/>
</dbReference>
<dbReference type="Proteomes" id="UP001156921">
    <property type="component" value="Unassembled WGS sequence"/>
</dbReference>
<dbReference type="EMBL" id="BSOY01000102">
    <property type="protein sequence ID" value="GLS02741.1"/>
    <property type="molecule type" value="Genomic_DNA"/>
</dbReference>
<evidence type="ECO:0000313" key="3">
    <source>
        <dbReference type="EMBL" id="GLS02741.1"/>
    </source>
</evidence>
<keyword evidence="4" id="KW-1185">Reference proteome</keyword>
<evidence type="ECO:0000313" key="4">
    <source>
        <dbReference type="Proteomes" id="UP001156921"/>
    </source>
</evidence>
<protein>
    <recommendedName>
        <fullName evidence="2">SGNH hydrolase-type esterase domain-containing protein</fullName>
    </recommendedName>
</protein>
<accession>A0ABQ6BQG5</accession>
<reference evidence="4" key="1">
    <citation type="journal article" date="2019" name="Int. J. Syst. Evol. Microbiol.">
        <title>The Global Catalogue of Microorganisms (GCM) 10K type strain sequencing project: providing services to taxonomists for standard genome sequencing and annotation.</title>
        <authorList>
            <consortium name="The Broad Institute Genomics Platform"/>
            <consortium name="The Broad Institute Genome Sequencing Center for Infectious Disease"/>
            <person name="Wu L."/>
            <person name="Ma J."/>
        </authorList>
    </citation>
    <scope>NUCLEOTIDE SEQUENCE [LARGE SCALE GENOMIC DNA]</scope>
    <source>
        <strain evidence="4">NBRC 110107</strain>
    </source>
</reference>
<dbReference type="SUPFAM" id="SSF52266">
    <property type="entry name" value="SGNH hydrolase"/>
    <property type="match status" value="1"/>
</dbReference>
<proteinExistence type="predicted"/>
<dbReference type="InterPro" id="IPR013830">
    <property type="entry name" value="SGNH_hydro"/>
</dbReference>
<dbReference type="PANTHER" id="PTHR30383:SF29">
    <property type="entry name" value="SGNH HYDROLASE-TYPE ESTERASE DOMAIN-CONTAINING PROTEIN"/>
    <property type="match status" value="1"/>
</dbReference>
<sequence length="415" mass="43506">MKAFAGALVAAVLASAAAAQVPYGPADTLAPGASVCPNGLCQPEALDGVFEALARAEARRGTEPVHILQIGDSHTAGDRITGKLRAALQARFGDGGRGVLPPGVPYDGYAPLQVEVATSGWTTMLAPLAGKAGYVRAGVGLSGVQAITVQPGSSLTFRRESLSPAFIRIGLCGDGPGRLQVAADDESWTVDFGEERCATLYAGGSPRQVELRALDEVLSLHDVRLTNIAPGVELSNLGVVGATIRDLAARDQRVVARELAAWRPALIILAFGANEGFDDRLDARAYEALLRGQITRLRRLAPAASLMILGAPDALRNGVVNGCSADGLRAPAPSLAVVRDVQRRVAADMGVAFWDWHGRMGGDCSADRLAMRGEPFMLRDRVHFSSAGADWIGGVLHADLMTAYEAWSARRGGGE</sequence>
<dbReference type="InterPro" id="IPR051532">
    <property type="entry name" value="Ester_Hydrolysis_Enzymes"/>
</dbReference>
<keyword evidence="1" id="KW-0732">Signal</keyword>
<gene>
    <name evidence="3" type="ORF">GCM10007859_27720</name>
</gene>
<dbReference type="InterPro" id="IPR036514">
    <property type="entry name" value="SGNH_hydro_sf"/>
</dbReference>
<dbReference type="PANTHER" id="PTHR30383">
    <property type="entry name" value="THIOESTERASE 1/PROTEASE 1/LYSOPHOSPHOLIPASE L1"/>
    <property type="match status" value="1"/>
</dbReference>